<evidence type="ECO:0000313" key="1">
    <source>
        <dbReference type="EMBL" id="KAG0258186.1"/>
    </source>
</evidence>
<name>A0A9P6Q0U8_9FUNG</name>
<reference evidence="1" key="1">
    <citation type="journal article" date="2020" name="Fungal Divers.">
        <title>Resolving the Mortierellaceae phylogeny through synthesis of multi-gene phylogenetics and phylogenomics.</title>
        <authorList>
            <person name="Vandepol N."/>
            <person name="Liber J."/>
            <person name="Desiro A."/>
            <person name="Na H."/>
            <person name="Kennedy M."/>
            <person name="Barry K."/>
            <person name="Grigoriev I.V."/>
            <person name="Miller A.N."/>
            <person name="O'Donnell K."/>
            <person name="Stajich J.E."/>
            <person name="Bonito G."/>
        </authorList>
    </citation>
    <scope>NUCLEOTIDE SEQUENCE</scope>
    <source>
        <strain evidence="1">KOD948</strain>
    </source>
</reference>
<evidence type="ECO:0000313" key="2">
    <source>
        <dbReference type="Proteomes" id="UP000726737"/>
    </source>
</evidence>
<sequence>MFGLTSMNVQDRLQFLNQYPNLKALHWGVPTCSLVEVAKIMDPGPPMASSSTCSPTISLTSSSTWSPVPNVNTLVLHDAIKDSDVALILSWVKQLRKLTVFCRKFAHRSLEELRRHYHEIQEIRLEDCSRVTDTMIQEIMEQCSELLVIKAPTLH</sequence>
<gene>
    <name evidence="1" type="ORF">BG011_003451</name>
</gene>
<dbReference type="Gene3D" id="3.80.10.10">
    <property type="entry name" value="Ribonuclease Inhibitor"/>
    <property type="match status" value="1"/>
</dbReference>
<dbReference type="OrthoDB" id="2338606at2759"/>
<dbReference type="InterPro" id="IPR032675">
    <property type="entry name" value="LRR_dom_sf"/>
</dbReference>
<dbReference type="AlphaFoldDB" id="A0A9P6Q0U8"/>
<dbReference type="EMBL" id="JAAAJA010000229">
    <property type="protein sequence ID" value="KAG0258186.1"/>
    <property type="molecule type" value="Genomic_DNA"/>
</dbReference>
<dbReference type="Proteomes" id="UP000726737">
    <property type="component" value="Unassembled WGS sequence"/>
</dbReference>
<protein>
    <submittedName>
        <fullName evidence="1">Uncharacterized protein</fullName>
    </submittedName>
</protein>
<accession>A0A9P6Q0U8</accession>
<dbReference type="SUPFAM" id="SSF52047">
    <property type="entry name" value="RNI-like"/>
    <property type="match status" value="1"/>
</dbReference>
<comment type="caution">
    <text evidence="1">The sequence shown here is derived from an EMBL/GenBank/DDBJ whole genome shotgun (WGS) entry which is preliminary data.</text>
</comment>
<keyword evidence="2" id="KW-1185">Reference proteome</keyword>
<proteinExistence type="predicted"/>
<organism evidence="1 2">
    <name type="scientific">Mortierella polycephala</name>
    <dbReference type="NCBI Taxonomy" id="41804"/>
    <lineage>
        <taxon>Eukaryota</taxon>
        <taxon>Fungi</taxon>
        <taxon>Fungi incertae sedis</taxon>
        <taxon>Mucoromycota</taxon>
        <taxon>Mortierellomycotina</taxon>
        <taxon>Mortierellomycetes</taxon>
        <taxon>Mortierellales</taxon>
        <taxon>Mortierellaceae</taxon>
        <taxon>Mortierella</taxon>
    </lineage>
</organism>